<evidence type="ECO:0000256" key="1">
    <source>
        <dbReference type="SAM" id="SignalP"/>
    </source>
</evidence>
<dbReference type="EMBL" id="QZAS01000083">
    <property type="protein sequence ID" value="THW99046.1"/>
    <property type="molecule type" value="Genomic_DNA"/>
</dbReference>
<comment type="caution">
    <text evidence="2">The sequence shown here is derived from an EMBL/GenBank/DDBJ whole genome shotgun (WGS) entry which is preliminary data.</text>
</comment>
<organism evidence="2">
    <name type="scientific">Aureobasidium pullulans</name>
    <name type="common">Black yeast</name>
    <name type="synonym">Pullularia pullulans</name>
    <dbReference type="NCBI Taxonomy" id="5580"/>
    <lineage>
        <taxon>Eukaryota</taxon>
        <taxon>Fungi</taxon>
        <taxon>Dikarya</taxon>
        <taxon>Ascomycota</taxon>
        <taxon>Pezizomycotina</taxon>
        <taxon>Dothideomycetes</taxon>
        <taxon>Dothideomycetidae</taxon>
        <taxon>Dothideales</taxon>
        <taxon>Saccotheciaceae</taxon>
        <taxon>Aureobasidium</taxon>
    </lineage>
</organism>
<dbReference type="AlphaFoldDB" id="A0A4S9C0Y8"/>
<feature type="chain" id="PRO_5020186703" evidence="1">
    <location>
        <begin position="26"/>
        <end position="203"/>
    </location>
</feature>
<evidence type="ECO:0000313" key="2">
    <source>
        <dbReference type="EMBL" id="THW99046.1"/>
    </source>
</evidence>
<name>A0A4S9C0Y8_AURPU</name>
<protein>
    <submittedName>
        <fullName evidence="2">Uncharacterized protein</fullName>
    </submittedName>
</protein>
<proteinExistence type="predicted"/>
<keyword evidence="1" id="KW-0732">Signal</keyword>
<feature type="signal peptide" evidence="1">
    <location>
        <begin position="1"/>
        <end position="25"/>
    </location>
</feature>
<reference evidence="2" key="1">
    <citation type="submission" date="2018-10" db="EMBL/GenBank/DDBJ databases">
        <title>Fifty Aureobasidium pullulans genomes reveal a recombining polyextremotolerant generalist.</title>
        <authorList>
            <person name="Gostincar C."/>
            <person name="Turk M."/>
            <person name="Zajc J."/>
            <person name="Gunde-Cimerman N."/>
        </authorList>
    </citation>
    <scope>NUCLEOTIDE SEQUENCE [LARGE SCALE GENOMIC DNA]</scope>
    <source>
        <strain evidence="2">EXF-10085</strain>
    </source>
</reference>
<gene>
    <name evidence="2" type="ORF">D6D13_10353</name>
</gene>
<accession>A0A4S9C0Y8</accession>
<sequence length="203" mass="22584">MSIHTLLQVVVSLTLWHSGVTLVSGYKPIKTSGNSTDGLYTRKIEHSSIAYRLGIHLSKGMSYTIDCLKKHDERNKEEQEGYKARKERPSVNSGLLLLLDIQLLQYGYDQKKSHWSHMRVYAASARTRSNGSSFNIIQAAGRRAAIVLGSAFLCVHRVFSFLSRFLGGLTNPVEMALGFLNAGPGLTRELSWVPTPESISWTS</sequence>